<dbReference type="Gene3D" id="2.170.130.10">
    <property type="entry name" value="TonB-dependent receptor, plug domain"/>
    <property type="match status" value="1"/>
</dbReference>
<keyword evidence="5" id="KW-0410">Iron transport</keyword>
<keyword evidence="4 14" id="KW-1134">Transmembrane beta strand</keyword>
<keyword evidence="12 18" id="KW-0675">Receptor</keyword>
<evidence type="ECO:0000256" key="16">
    <source>
        <dbReference type="SAM" id="SignalP"/>
    </source>
</evidence>
<name>A0A9X8EKC7_PSEPU</name>
<accession>A0A9X8EKC7</accession>
<feature type="domain" description="Secretin/TonB short N-terminal" evidence="17">
    <location>
        <begin position="60"/>
        <end position="111"/>
    </location>
</feature>
<protein>
    <submittedName>
        <fullName evidence="18">Iron complex outermembrane receptor protein</fullName>
    </submittedName>
</protein>
<dbReference type="NCBIfam" id="TIGR01783">
    <property type="entry name" value="TonB-siderophor"/>
    <property type="match status" value="1"/>
</dbReference>
<dbReference type="EMBL" id="RJUR01000011">
    <property type="protein sequence ID" value="ROQ53232.1"/>
    <property type="molecule type" value="Genomic_DNA"/>
</dbReference>
<dbReference type="GO" id="GO:0015891">
    <property type="term" value="P:siderophore transport"/>
    <property type="evidence" value="ECO:0007669"/>
    <property type="project" value="InterPro"/>
</dbReference>
<evidence type="ECO:0000256" key="8">
    <source>
        <dbReference type="ARBA" id="ARBA00023004"/>
    </source>
</evidence>
<evidence type="ECO:0000256" key="15">
    <source>
        <dbReference type="RuleBase" id="RU003357"/>
    </source>
</evidence>
<dbReference type="InterPro" id="IPR036942">
    <property type="entry name" value="Beta-barrel_TonB_sf"/>
</dbReference>
<reference evidence="18 19" key="1">
    <citation type="submission" date="2018-11" db="EMBL/GenBank/DDBJ databases">
        <title>Genomic analyses of the natural microbiome of Caenorhabditis elegans.</title>
        <authorList>
            <person name="Samuel B."/>
        </authorList>
    </citation>
    <scope>NUCLEOTIDE SEQUENCE [LARGE SCALE GENOMIC DNA]</scope>
    <source>
        <strain evidence="18 19">BIGb0473</strain>
    </source>
</reference>
<comment type="similarity">
    <text evidence="2 14 15">Belongs to the TonB-dependent receptor family.</text>
</comment>
<evidence type="ECO:0000256" key="6">
    <source>
        <dbReference type="ARBA" id="ARBA00022692"/>
    </source>
</evidence>
<dbReference type="SUPFAM" id="SSF56935">
    <property type="entry name" value="Porins"/>
    <property type="match status" value="1"/>
</dbReference>
<comment type="caution">
    <text evidence="18">The sequence shown here is derived from an EMBL/GenBank/DDBJ whole genome shotgun (WGS) entry which is preliminary data.</text>
</comment>
<proteinExistence type="inferred from homology"/>
<dbReference type="AlphaFoldDB" id="A0A9X8EKC7"/>
<dbReference type="PANTHER" id="PTHR32552">
    <property type="entry name" value="FERRICHROME IRON RECEPTOR-RELATED"/>
    <property type="match status" value="1"/>
</dbReference>
<gene>
    <name evidence="18" type="ORF">EDF85_0986</name>
</gene>
<sequence length="812" mass="89128">MSHMTFRPGLLALAIAIGPLSTMPAQADNAIAASSAVHHFDLPAGPLGETLSRISREGGHTLSVSPALLEGKRAAAVRGNFTAEQAARQALTGTGLGLGSTRGGTWSLYPLSDGAALNLAPTAIDGRSLEDARGPVEGYVATRSATATKTDTPILEIPQAVNVVTAAQVQTQGARNLTQALRYTPGLSTNGYTDRNTIADEIGSRGFAPTLLYLDGAYLPYAGSLGGAPQIDPYLLERIEVLKGPASVLYGQNQPGGMINLVSKRPGTEDHHQVKLSYGSYDRVKGAFDVGGALDADKTLSYRLVGLAKSGNEQVEHADESRTLIAPSLTWAPNEQTEFTAYAQIQRDKGAADYQALPVIGTLYRNSRGQHIDRDVFLGDSDWNAYTRDQQVFGYDLSHVFNDNLKFRQSARYIDVNDRYRGFYLNRFVTDANGVVDDTRATRTKLDWRQHNTTYSIDNNLEGTFSTGALEHTLLGGVDYRKFTRRYQGYNLYNAEIIDLYNPTNYHTDGVPTLTTKWDNTVKQTGLYVQDQIRFDRFILTLGGRQDWAEVENRDLLAQSPAERKVPQKDKKFTKRVGLTYVTEFGLAPYVSYAESFMPSVGKSSPARGASSFKPIEGEQYEVGVKYQPQDNTLITASVYQIKQKNVLTTDREDPMYQTQDGEIRSRGIELEAKSSVGQVDLLLALSYLDSFRTKSADGDEGNRNAAQAPWSASSWVAWHFDDSLAGLTVGAGARYTGKNYGDSANTFKTPSFVVYDATINYDLAQLGLKGLQASLNVQNLFDREYVSTCVYAFGCYYGQERTAALELTYDW</sequence>
<evidence type="ECO:0000256" key="5">
    <source>
        <dbReference type="ARBA" id="ARBA00022496"/>
    </source>
</evidence>
<comment type="subcellular location">
    <subcellularLocation>
        <location evidence="1 14">Cell outer membrane</location>
        <topology evidence="1 14">Multi-pass membrane protein</topology>
    </subcellularLocation>
</comment>
<keyword evidence="3 14" id="KW-0813">Transport</keyword>
<evidence type="ECO:0000256" key="12">
    <source>
        <dbReference type="ARBA" id="ARBA00023170"/>
    </source>
</evidence>
<evidence type="ECO:0000256" key="11">
    <source>
        <dbReference type="ARBA" id="ARBA00023136"/>
    </source>
</evidence>
<dbReference type="GO" id="GO:0015344">
    <property type="term" value="F:siderophore uptake transmembrane transporter activity"/>
    <property type="evidence" value="ECO:0007669"/>
    <property type="project" value="TreeGrafter"/>
</dbReference>
<dbReference type="RefSeq" id="WP_123752705.1">
    <property type="nucleotide sequence ID" value="NZ_RJUR01000011.1"/>
</dbReference>
<dbReference type="InterPro" id="IPR037066">
    <property type="entry name" value="Plug_dom_sf"/>
</dbReference>
<keyword evidence="9" id="KW-0406">Ion transport</keyword>
<keyword evidence="8" id="KW-0408">Iron</keyword>
<dbReference type="Pfam" id="PF07715">
    <property type="entry name" value="Plug"/>
    <property type="match status" value="1"/>
</dbReference>
<evidence type="ECO:0000259" key="17">
    <source>
        <dbReference type="SMART" id="SM00965"/>
    </source>
</evidence>
<dbReference type="CDD" id="cd01347">
    <property type="entry name" value="ligand_gated_channel"/>
    <property type="match status" value="1"/>
</dbReference>
<evidence type="ECO:0000256" key="13">
    <source>
        <dbReference type="ARBA" id="ARBA00023237"/>
    </source>
</evidence>
<evidence type="ECO:0000256" key="10">
    <source>
        <dbReference type="ARBA" id="ARBA00023077"/>
    </source>
</evidence>
<dbReference type="FunFam" id="2.170.130.10:FF:000001">
    <property type="entry name" value="Catecholate siderophore TonB-dependent receptor"/>
    <property type="match status" value="1"/>
</dbReference>
<dbReference type="InterPro" id="IPR011662">
    <property type="entry name" value="Secretin/TonB_short_N"/>
</dbReference>
<feature type="signal peptide" evidence="16">
    <location>
        <begin position="1"/>
        <end position="27"/>
    </location>
</feature>
<keyword evidence="7 16" id="KW-0732">Signal</keyword>
<feature type="chain" id="PRO_5040879659" evidence="16">
    <location>
        <begin position="28"/>
        <end position="812"/>
    </location>
</feature>
<dbReference type="PANTHER" id="PTHR32552:SF68">
    <property type="entry name" value="FERRICHROME OUTER MEMBRANE TRANSPORTER_PHAGE RECEPTOR"/>
    <property type="match status" value="1"/>
</dbReference>
<dbReference type="InterPro" id="IPR012910">
    <property type="entry name" value="Plug_dom"/>
</dbReference>
<keyword evidence="6 14" id="KW-0812">Transmembrane</keyword>
<evidence type="ECO:0000313" key="18">
    <source>
        <dbReference type="EMBL" id="ROQ53232.1"/>
    </source>
</evidence>
<evidence type="ECO:0000256" key="3">
    <source>
        <dbReference type="ARBA" id="ARBA00022448"/>
    </source>
</evidence>
<dbReference type="PROSITE" id="PS52016">
    <property type="entry name" value="TONB_DEPENDENT_REC_3"/>
    <property type="match status" value="1"/>
</dbReference>
<evidence type="ECO:0000256" key="9">
    <source>
        <dbReference type="ARBA" id="ARBA00023065"/>
    </source>
</evidence>
<dbReference type="GO" id="GO:0009279">
    <property type="term" value="C:cell outer membrane"/>
    <property type="evidence" value="ECO:0007669"/>
    <property type="project" value="UniProtKB-SubCell"/>
</dbReference>
<dbReference type="InterPro" id="IPR039426">
    <property type="entry name" value="TonB-dep_rcpt-like"/>
</dbReference>
<evidence type="ECO:0000313" key="19">
    <source>
        <dbReference type="Proteomes" id="UP000269115"/>
    </source>
</evidence>
<evidence type="ECO:0000256" key="2">
    <source>
        <dbReference type="ARBA" id="ARBA00009810"/>
    </source>
</evidence>
<evidence type="ECO:0000256" key="7">
    <source>
        <dbReference type="ARBA" id="ARBA00022729"/>
    </source>
</evidence>
<dbReference type="GO" id="GO:0038023">
    <property type="term" value="F:signaling receptor activity"/>
    <property type="evidence" value="ECO:0007669"/>
    <property type="project" value="InterPro"/>
</dbReference>
<dbReference type="Proteomes" id="UP000269115">
    <property type="component" value="Unassembled WGS sequence"/>
</dbReference>
<organism evidence="18 19">
    <name type="scientific">Pseudomonas putida</name>
    <name type="common">Arthrobacter siderocapsulatus</name>
    <dbReference type="NCBI Taxonomy" id="303"/>
    <lineage>
        <taxon>Bacteria</taxon>
        <taxon>Pseudomonadati</taxon>
        <taxon>Pseudomonadota</taxon>
        <taxon>Gammaproteobacteria</taxon>
        <taxon>Pseudomonadales</taxon>
        <taxon>Pseudomonadaceae</taxon>
        <taxon>Pseudomonas</taxon>
    </lineage>
</organism>
<evidence type="ECO:0000256" key="4">
    <source>
        <dbReference type="ARBA" id="ARBA00022452"/>
    </source>
</evidence>
<dbReference type="Gene3D" id="3.55.50.30">
    <property type="match status" value="1"/>
</dbReference>
<evidence type="ECO:0000256" key="1">
    <source>
        <dbReference type="ARBA" id="ARBA00004571"/>
    </source>
</evidence>
<dbReference type="Gene3D" id="2.40.170.20">
    <property type="entry name" value="TonB-dependent receptor, beta-barrel domain"/>
    <property type="match status" value="1"/>
</dbReference>
<keyword evidence="13 14" id="KW-0998">Cell outer membrane</keyword>
<dbReference type="SMART" id="SM00965">
    <property type="entry name" value="STN"/>
    <property type="match status" value="1"/>
</dbReference>
<evidence type="ECO:0000256" key="14">
    <source>
        <dbReference type="PROSITE-ProRule" id="PRU01360"/>
    </source>
</evidence>
<keyword evidence="10 15" id="KW-0798">TonB box</keyword>
<dbReference type="InterPro" id="IPR000531">
    <property type="entry name" value="Beta-barrel_TonB"/>
</dbReference>
<dbReference type="Pfam" id="PF00593">
    <property type="entry name" value="TonB_dep_Rec_b-barrel"/>
    <property type="match status" value="1"/>
</dbReference>
<dbReference type="InterPro" id="IPR010105">
    <property type="entry name" value="TonB_sidphr_rcpt"/>
</dbReference>
<keyword evidence="11 14" id="KW-0472">Membrane</keyword>